<feature type="region of interest" description="Disordered" evidence="1">
    <location>
        <begin position="126"/>
        <end position="156"/>
    </location>
</feature>
<protein>
    <submittedName>
        <fullName evidence="3">PH domain-containing protein</fullName>
    </submittedName>
</protein>
<reference evidence="3" key="1">
    <citation type="submission" date="2020-12" db="UniProtKB">
        <authorList>
            <consortium name="WormBaseParasite"/>
        </authorList>
    </citation>
    <scope>IDENTIFICATION</scope>
    <source>
        <strain evidence="3">MHco3</strain>
    </source>
</reference>
<sequence>MAKVSRTADRHREARLRYAKMNLGRDWAKIVLLDSKKFNLDGPDGNKHYWRDLRKSTSAVAISVEEVYGVGAFCNDVVLDLPAQSFAATFKPSELETSKIRPQIVSDPRPEWKRKIDEINAKIQAEALQSQGSQPSSAQPASSDDGSSSKKKSRWQ</sequence>
<organism evidence="2 3">
    <name type="scientific">Haemonchus contortus</name>
    <name type="common">Barber pole worm</name>
    <dbReference type="NCBI Taxonomy" id="6289"/>
    <lineage>
        <taxon>Eukaryota</taxon>
        <taxon>Metazoa</taxon>
        <taxon>Ecdysozoa</taxon>
        <taxon>Nematoda</taxon>
        <taxon>Chromadorea</taxon>
        <taxon>Rhabditida</taxon>
        <taxon>Rhabditina</taxon>
        <taxon>Rhabditomorpha</taxon>
        <taxon>Strongyloidea</taxon>
        <taxon>Trichostrongylidae</taxon>
        <taxon>Haemonchus</taxon>
    </lineage>
</organism>
<dbReference type="WBParaSite" id="HCON_00093580-00001">
    <property type="protein sequence ID" value="HCON_00093580-00001"/>
    <property type="gene ID" value="HCON_00093580"/>
</dbReference>
<evidence type="ECO:0000313" key="3">
    <source>
        <dbReference type="WBParaSite" id="HCON_00093580-00001"/>
    </source>
</evidence>
<dbReference type="GO" id="GO:0003676">
    <property type="term" value="F:nucleic acid binding"/>
    <property type="evidence" value="ECO:0007669"/>
    <property type="project" value="InterPro"/>
</dbReference>
<dbReference type="Gene3D" id="3.30.420.10">
    <property type="entry name" value="Ribonuclease H-like superfamily/Ribonuclease H"/>
    <property type="match status" value="1"/>
</dbReference>
<evidence type="ECO:0000313" key="2">
    <source>
        <dbReference type="Proteomes" id="UP000025227"/>
    </source>
</evidence>
<accession>A0A7I4YHD4</accession>
<evidence type="ECO:0000256" key="1">
    <source>
        <dbReference type="SAM" id="MobiDB-lite"/>
    </source>
</evidence>
<feature type="compositionally biased region" description="Low complexity" evidence="1">
    <location>
        <begin position="129"/>
        <end position="146"/>
    </location>
</feature>
<dbReference type="OrthoDB" id="8060176at2759"/>
<dbReference type="Proteomes" id="UP000025227">
    <property type="component" value="Unplaced"/>
</dbReference>
<keyword evidence="2" id="KW-1185">Reference proteome</keyword>
<proteinExistence type="predicted"/>
<dbReference type="InterPro" id="IPR036397">
    <property type="entry name" value="RNaseH_sf"/>
</dbReference>
<dbReference type="AlphaFoldDB" id="A0A7I4YHD4"/>
<name>A0A7I4YHD4_HAECO</name>